<comment type="similarity">
    <text evidence="1">Belongs to the arrestin family.</text>
</comment>
<feature type="domain" description="Arrestin-like N-terminal" evidence="3">
    <location>
        <begin position="3"/>
        <end position="97"/>
    </location>
</feature>
<name>A0A8H6CQG1_9LECA</name>
<gene>
    <name evidence="4" type="ORF">HO173_012047</name>
</gene>
<dbReference type="EMBL" id="JACCJC010000082">
    <property type="protein sequence ID" value="KAF6227717.1"/>
    <property type="molecule type" value="Genomic_DNA"/>
</dbReference>
<comment type="caution">
    <text evidence="4">The sequence shown here is derived from an EMBL/GenBank/DDBJ whole genome shotgun (WGS) entry which is preliminary data.</text>
</comment>
<dbReference type="GeneID" id="59293684"/>
<dbReference type="PANTHER" id="PTHR11188">
    <property type="entry name" value="ARRESTIN DOMAIN CONTAINING PROTEIN"/>
    <property type="match status" value="1"/>
</dbReference>
<sequence length="413" mass="46705">MSIRINIPNTKCRAGATISGTVSLHGDVDIDVEIITISLVGRCKTKVVRRNGNNSSSTYRGRAPLLEYRQVLFKGPNTMKTNGHSWPFSFTFPPRCVARGADPFKQRHGLFDINPQQSLPPSFANDKHSFYSNWRGECFVKYELEASLIGNRTKIFSLGDLKTEKTLDFITTRDIETFKPDFIEKGQTIACYSLRLQPGHENGPITFKEKLQSIRTSKLPVAVFKLHMLLPKVGILAHSLPLILRLEHDIEASTTQSHPIVTLRKCIVELQANTYIQCIRDEMFREGDEQRDWSDEFHIASIDYSADMDKAPPVTESMDLQKLMRIKVPWHQKPTFSTFNIRRTYRLAVKLSVDCAQKTFKAEFASYKFDLLAADYASPMATQELEMAAPTYGDLSGQLPTYQDAKLASGAIP</sequence>
<evidence type="ECO:0000313" key="5">
    <source>
        <dbReference type="Proteomes" id="UP000578531"/>
    </source>
</evidence>
<dbReference type="Proteomes" id="UP000578531">
    <property type="component" value="Unassembled WGS sequence"/>
</dbReference>
<dbReference type="RefSeq" id="XP_037159208.1">
    <property type="nucleotide sequence ID" value="XM_037313920.1"/>
</dbReference>
<dbReference type="InterPro" id="IPR050357">
    <property type="entry name" value="Arrestin_domain-protein"/>
</dbReference>
<dbReference type="PANTHER" id="PTHR11188:SF17">
    <property type="entry name" value="FI21816P1"/>
    <property type="match status" value="1"/>
</dbReference>
<dbReference type="Pfam" id="PF00339">
    <property type="entry name" value="Arrestin_N"/>
    <property type="match status" value="1"/>
</dbReference>
<dbReference type="CDD" id="cd22952">
    <property type="entry name" value="ART10-like"/>
    <property type="match status" value="1"/>
</dbReference>
<dbReference type="InterPro" id="IPR011021">
    <property type="entry name" value="Arrestin-like_N"/>
</dbReference>
<dbReference type="GO" id="GO:0015031">
    <property type="term" value="P:protein transport"/>
    <property type="evidence" value="ECO:0007669"/>
    <property type="project" value="TreeGrafter"/>
</dbReference>
<organism evidence="4 5">
    <name type="scientific">Letharia columbiana</name>
    <dbReference type="NCBI Taxonomy" id="112416"/>
    <lineage>
        <taxon>Eukaryota</taxon>
        <taxon>Fungi</taxon>
        <taxon>Dikarya</taxon>
        <taxon>Ascomycota</taxon>
        <taxon>Pezizomycotina</taxon>
        <taxon>Lecanoromycetes</taxon>
        <taxon>OSLEUM clade</taxon>
        <taxon>Lecanoromycetidae</taxon>
        <taxon>Lecanorales</taxon>
        <taxon>Lecanorineae</taxon>
        <taxon>Parmeliaceae</taxon>
        <taxon>Letharia</taxon>
    </lineage>
</organism>
<evidence type="ECO:0000256" key="2">
    <source>
        <dbReference type="ARBA" id="ARBA00038766"/>
    </source>
</evidence>
<reference evidence="4 5" key="1">
    <citation type="journal article" date="2020" name="Genomics">
        <title>Complete, high-quality genomes from long-read metagenomic sequencing of two wolf lichen thalli reveals enigmatic genome architecture.</title>
        <authorList>
            <person name="McKenzie S.K."/>
            <person name="Walston R.F."/>
            <person name="Allen J.L."/>
        </authorList>
    </citation>
    <scope>NUCLEOTIDE SEQUENCE [LARGE SCALE GENOMIC DNA]</scope>
    <source>
        <strain evidence="4">WasteWater2</strain>
    </source>
</reference>
<dbReference type="GO" id="GO:0005737">
    <property type="term" value="C:cytoplasm"/>
    <property type="evidence" value="ECO:0007669"/>
    <property type="project" value="TreeGrafter"/>
</dbReference>
<evidence type="ECO:0000256" key="1">
    <source>
        <dbReference type="ARBA" id="ARBA00005298"/>
    </source>
</evidence>
<accession>A0A8H6CQG1</accession>
<dbReference type="InterPro" id="IPR014756">
    <property type="entry name" value="Ig_E-set"/>
</dbReference>
<comment type="subunit">
    <text evidence="2">Interacts with hulA.</text>
</comment>
<evidence type="ECO:0000259" key="3">
    <source>
        <dbReference type="Pfam" id="PF00339"/>
    </source>
</evidence>
<proteinExistence type="inferred from homology"/>
<keyword evidence="5" id="KW-1185">Reference proteome</keyword>
<protein>
    <recommendedName>
        <fullName evidence="3">Arrestin-like N-terminal domain-containing protein</fullName>
    </recommendedName>
</protein>
<dbReference type="Gene3D" id="2.60.40.640">
    <property type="match status" value="1"/>
</dbReference>
<evidence type="ECO:0000313" key="4">
    <source>
        <dbReference type="EMBL" id="KAF6227717.1"/>
    </source>
</evidence>
<dbReference type="OrthoDB" id="2333384at2759"/>
<dbReference type="AlphaFoldDB" id="A0A8H6CQG1"/>
<dbReference type="InterPro" id="IPR014752">
    <property type="entry name" value="Arrestin-like_C"/>
</dbReference>
<dbReference type="SUPFAM" id="SSF81296">
    <property type="entry name" value="E set domains"/>
    <property type="match status" value="1"/>
</dbReference>